<accession>A0AAD6XW27</accession>
<dbReference type="Proteomes" id="UP001222325">
    <property type="component" value="Unassembled WGS sequence"/>
</dbReference>
<proteinExistence type="predicted"/>
<gene>
    <name evidence="2" type="ORF">B0H15DRAFT_824724</name>
</gene>
<reference evidence="2" key="1">
    <citation type="submission" date="2023-03" db="EMBL/GenBank/DDBJ databases">
        <title>Massive genome expansion in bonnet fungi (Mycena s.s.) driven by repeated elements and novel gene families across ecological guilds.</title>
        <authorList>
            <consortium name="Lawrence Berkeley National Laboratory"/>
            <person name="Harder C.B."/>
            <person name="Miyauchi S."/>
            <person name="Viragh M."/>
            <person name="Kuo A."/>
            <person name="Thoen E."/>
            <person name="Andreopoulos B."/>
            <person name="Lu D."/>
            <person name="Skrede I."/>
            <person name="Drula E."/>
            <person name="Henrissat B."/>
            <person name="Morin E."/>
            <person name="Kohler A."/>
            <person name="Barry K."/>
            <person name="LaButti K."/>
            <person name="Morin E."/>
            <person name="Salamov A."/>
            <person name="Lipzen A."/>
            <person name="Mereny Z."/>
            <person name="Hegedus B."/>
            <person name="Baldrian P."/>
            <person name="Stursova M."/>
            <person name="Weitz H."/>
            <person name="Taylor A."/>
            <person name="Grigoriev I.V."/>
            <person name="Nagy L.G."/>
            <person name="Martin F."/>
            <person name="Kauserud H."/>
        </authorList>
    </citation>
    <scope>NUCLEOTIDE SEQUENCE</scope>
    <source>
        <strain evidence="2">CBHHK173m</strain>
    </source>
</reference>
<evidence type="ECO:0000256" key="1">
    <source>
        <dbReference type="SAM" id="SignalP"/>
    </source>
</evidence>
<feature type="signal peptide" evidence="1">
    <location>
        <begin position="1"/>
        <end position="17"/>
    </location>
</feature>
<dbReference type="EMBL" id="JARJCN010000010">
    <property type="protein sequence ID" value="KAJ7097080.1"/>
    <property type="molecule type" value="Genomic_DNA"/>
</dbReference>
<feature type="chain" id="PRO_5042267451" description="F-box domain-containing protein" evidence="1">
    <location>
        <begin position="18"/>
        <end position="313"/>
    </location>
</feature>
<organism evidence="2 3">
    <name type="scientific">Mycena belliarum</name>
    <dbReference type="NCBI Taxonomy" id="1033014"/>
    <lineage>
        <taxon>Eukaryota</taxon>
        <taxon>Fungi</taxon>
        <taxon>Dikarya</taxon>
        <taxon>Basidiomycota</taxon>
        <taxon>Agaricomycotina</taxon>
        <taxon>Agaricomycetes</taxon>
        <taxon>Agaricomycetidae</taxon>
        <taxon>Agaricales</taxon>
        <taxon>Marasmiineae</taxon>
        <taxon>Mycenaceae</taxon>
        <taxon>Mycena</taxon>
    </lineage>
</organism>
<protein>
    <recommendedName>
        <fullName evidence="4">F-box domain-containing protein</fullName>
    </recommendedName>
</protein>
<evidence type="ECO:0000313" key="2">
    <source>
        <dbReference type="EMBL" id="KAJ7097080.1"/>
    </source>
</evidence>
<name>A0AAD6XW27_9AGAR</name>
<keyword evidence="3" id="KW-1185">Reference proteome</keyword>
<keyword evidence="1" id="KW-0732">Signal</keyword>
<dbReference type="AlphaFoldDB" id="A0AAD6XW27"/>
<evidence type="ECO:0008006" key="4">
    <source>
        <dbReference type="Google" id="ProtNLM"/>
    </source>
</evidence>
<comment type="caution">
    <text evidence="2">The sequence shown here is derived from an EMBL/GenBank/DDBJ whole genome shotgun (WGS) entry which is preliminary data.</text>
</comment>
<evidence type="ECO:0000313" key="3">
    <source>
        <dbReference type="Proteomes" id="UP001222325"/>
    </source>
</evidence>
<sequence length="313" mass="35184">MIVILCLTVSLSATSRAPQDSSTKPMDMDSPSCMPGSTMHDIIPPVKRLPVELLQWIFFLLQSHRGRQILLGPRDWRNVPTRFTPDRLWTTCLRRLTLVCSEWRRVALDTPLWNNVSLFLKDSDSYATTVAQTELFLSRCPRPDIHMDIQLSSHATMASSVVVQDVLAQFSSRILQLVITLEADAIDEFLRLPGGSFPVLHTLFIDVLHKDHGQWIIYGPEDTWFLWGAAPVGLTKLSELAPNLVQFAILPNGALNPDCTCEIHIHPIGFDFRLLTYLDIGVGVQVQMAHELLRHCLVLDEGIFRLAPTGNSV</sequence>